<organism evidence="1 2">
    <name type="scientific">Vibrio mimicus</name>
    <dbReference type="NCBI Taxonomy" id="674"/>
    <lineage>
        <taxon>Bacteria</taxon>
        <taxon>Pseudomonadati</taxon>
        <taxon>Pseudomonadota</taxon>
        <taxon>Gammaproteobacteria</taxon>
        <taxon>Vibrionales</taxon>
        <taxon>Vibrionaceae</taxon>
        <taxon>Vibrio</taxon>
    </lineage>
</organism>
<evidence type="ECO:0000313" key="1">
    <source>
        <dbReference type="EMBL" id="PNM58078.1"/>
    </source>
</evidence>
<name>A0A2J9V2S6_VIBMI</name>
<gene>
    <name evidence="1" type="ORF">AL544_019500</name>
</gene>
<keyword evidence="2" id="KW-1185">Reference proteome</keyword>
<protein>
    <submittedName>
        <fullName evidence="1">Uncharacterized protein</fullName>
    </submittedName>
</protein>
<dbReference type="EMBL" id="LOSJ02000002">
    <property type="protein sequence ID" value="PNM58078.1"/>
    <property type="molecule type" value="Genomic_DNA"/>
</dbReference>
<sequence>MISAIPLMDDSKPTIFHINTVEIVHAKRGIRVMYSKKIRIIEQMLMQIRALELRLRMIKLL</sequence>
<comment type="caution">
    <text evidence="1">The sequence shown here is derived from an EMBL/GenBank/DDBJ whole genome shotgun (WGS) entry which is preliminary data.</text>
</comment>
<dbReference type="Proteomes" id="UP000053748">
    <property type="component" value="Unassembled WGS sequence"/>
</dbReference>
<proteinExistence type="predicted"/>
<evidence type="ECO:0000313" key="2">
    <source>
        <dbReference type="Proteomes" id="UP000053748"/>
    </source>
</evidence>
<accession>A0A2J9V2S6</accession>
<reference evidence="1" key="1">
    <citation type="submission" date="2017-12" db="EMBL/GenBank/DDBJ databases">
        <title>FDA dAtabase for Regulatory Grade micrObial Sequences (FDA-ARGOS): Supporting development and validation of Infectious Disease Dx tests.</title>
        <authorList>
            <person name="Hoffmann M."/>
            <person name="Allard M."/>
            <person name="Evans P."/>
            <person name="Brown E."/>
            <person name="Tallon L.J."/>
            <person name="Sadzewicz L."/>
            <person name="Sengamalay N."/>
            <person name="Ott S."/>
            <person name="Godinez A."/>
            <person name="Nagaraj S."/>
            <person name="Vavikolanu K."/>
            <person name="Aluvathingal J."/>
            <person name="Nadendla S."/>
            <person name="Hobson J."/>
            <person name="Sichtig H."/>
        </authorList>
    </citation>
    <scope>NUCLEOTIDE SEQUENCE [LARGE SCALE GENOMIC DNA]</scope>
    <source>
        <strain evidence="1">FDAARGOS_113</strain>
    </source>
</reference>
<dbReference type="AlphaFoldDB" id="A0A2J9V2S6"/>